<sequence length="272" mass="27181">MIAAVLCAVCYGLATALQARAATDGPLISMLRRWPFLLGVLLDVAGFGAQLIALRRLPVFVVQAAQAGNLAVTAVASVPLLGLRLRPRHWVAVLTVCAGLALLGAASGPEGTTTFGLATRVTLLVAALALGATALVATRLAPPVGPIVQGAVAGLGFGLTALAVRGMTGFTPGTLLRDPAAYAAAISGLCAFVSFAAGLQRGAVTTVAALAIIGETALPAAIGVVLWHDQTRPGWVVPAVIGFVAAVVGALALTRFAEPESGPDHPAPVPAS</sequence>
<feature type="transmembrane region" description="Helical" evidence="1">
    <location>
        <begin position="60"/>
        <end position="83"/>
    </location>
</feature>
<feature type="signal peptide" evidence="2">
    <location>
        <begin position="1"/>
        <end position="21"/>
    </location>
</feature>
<evidence type="ECO:0000256" key="2">
    <source>
        <dbReference type="SAM" id="SignalP"/>
    </source>
</evidence>
<name>A0A919MLB8_9ACTN</name>
<dbReference type="PANTHER" id="PTHR40761">
    <property type="entry name" value="CONSERVED INTEGRAL MEMBRANE ALANINE VALINE AND LEUCINE RICH PROTEIN-RELATED"/>
    <property type="match status" value="1"/>
</dbReference>
<proteinExistence type="predicted"/>
<feature type="transmembrane region" description="Helical" evidence="1">
    <location>
        <begin position="89"/>
        <end position="109"/>
    </location>
</feature>
<keyword evidence="1" id="KW-0472">Membrane</keyword>
<organism evidence="3 4">
    <name type="scientific">Paractinoplanes ferrugineus</name>
    <dbReference type="NCBI Taxonomy" id="113564"/>
    <lineage>
        <taxon>Bacteria</taxon>
        <taxon>Bacillati</taxon>
        <taxon>Actinomycetota</taxon>
        <taxon>Actinomycetes</taxon>
        <taxon>Micromonosporales</taxon>
        <taxon>Micromonosporaceae</taxon>
        <taxon>Paractinoplanes</taxon>
    </lineage>
</organism>
<feature type="transmembrane region" description="Helical" evidence="1">
    <location>
        <begin position="205"/>
        <end position="227"/>
    </location>
</feature>
<evidence type="ECO:0000313" key="4">
    <source>
        <dbReference type="Proteomes" id="UP000598174"/>
    </source>
</evidence>
<gene>
    <name evidence="3" type="ORF">Afe05nite_85050</name>
</gene>
<feature type="transmembrane region" description="Helical" evidence="1">
    <location>
        <begin position="234"/>
        <end position="253"/>
    </location>
</feature>
<dbReference type="EMBL" id="BOMM01000094">
    <property type="protein sequence ID" value="GIE16665.1"/>
    <property type="molecule type" value="Genomic_DNA"/>
</dbReference>
<protein>
    <submittedName>
        <fullName evidence="3">Membrane protein</fullName>
    </submittedName>
</protein>
<reference evidence="3" key="1">
    <citation type="submission" date="2021-01" db="EMBL/GenBank/DDBJ databases">
        <title>Whole genome shotgun sequence of Actinoplanes ferrugineus NBRC 15555.</title>
        <authorList>
            <person name="Komaki H."/>
            <person name="Tamura T."/>
        </authorList>
    </citation>
    <scope>NUCLEOTIDE SEQUENCE</scope>
    <source>
        <strain evidence="3">NBRC 15555</strain>
    </source>
</reference>
<comment type="caution">
    <text evidence="3">The sequence shown here is derived from an EMBL/GenBank/DDBJ whole genome shotgun (WGS) entry which is preliminary data.</text>
</comment>
<feature type="transmembrane region" description="Helical" evidence="1">
    <location>
        <begin position="121"/>
        <end position="141"/>
    </location>
</feature>
<dbReference type="InterPro" id="IPR037185">
    <property type="entry name" value="EmrE-like"/>
</dbReference>
<keyword evidence="2" id="KW-0732">Signal</keyword>
<feature type="transmembrane region" description="Helical" evidence="1">
    <location>
        <begin position="147"/>
        <end position="168"/>
    </location>
</feature>
<keyword evidence="1" id="KW-1133">Transmembrane helix</keyword>
<dbReference type="SUPFAM" id="SSF103481">
    <property type="entry name" value="Multidrug resistance efflux transporter EmrE"/>
    <property type="match status" value="1"/>
</dbReference>
<dbReference type="Gene3D" id="1.10.3730.20">
    <property type="match status" value="1"/>
</dbReference>
<evidence type="ECO:0000313" key="3">
    <source>
        <dbReference type="EMBL" id="GIE16665.1"/>
    </source>
</evidence>
<evidence type="ECO:0000256" key="1">
    <source>
        <dbReference type="SAM" id="Phobius"/>
    </source>
</evidence>
<feature type="transmembrane region" description="Helical" evidence="1">
    <location>
        <begin position="34"/>
        <end position="53"/>
    </location>
</feature>
<feature type="chain" id="PRO_5037341571" evidence="2">
    <location>
        <begin position="22"/>
        <end position="272"/>
    </location>
</feature>
<accession>A0A919MLB8</accession>
<dbReference type="PANTHER" id="PTHR40761:SF1">
    <property type="entry name" value="CONSERVED INTEGRAL MEMBRANE ALANINE VALINE AND LEUCINE RICH PROTEIN-RELATED"/>
    <property type="match status" value="1"/>
</dbReference>
<dbReference type="Proteomes" id="UP000598174">
    <property type="component" value="Unassembled WGS sequence"/>
</dbReference>
<feature type="transmembrane region" description="Helical" evidence="1">
    <location>
        <begin position="180"/>
        <end position="199"/>
    </location>
</feature>
<keyword evidence="4" id="KW-1185">Reference proteome</keyword>
<dbReference type="AlphaFoldDB" id="A0A919MLB8"/>
<keyword evidence="1" id="KW-0812">Transmembrane</keyword>